<dbReference type="Pfam" id="PF03621">
    <property type="entry name" value="MbtH"/>
    <property type="match status" value="1"/>
</dbReference>
<feature type="domain" description="MbtH-like" evidence="1">
    <location>
        <begin position="4"/>
        <end position="54"/>
    </location>
</feature>
<dbReference type="RefSeq" id="WP_108925878.1">
    <property type="nucleotide sequence ID" value="NZ_BFCH01000031.1"/>
</dbReference>
<evidence type="ECO:0000259" key="1">
    <source>
        <dbReference type="SMART" id="SM00923"/>
    </source>
</evidence>
<dbReference type="AlphaFoldDB" id="A0AA37Q0I3"/>
<reference evidence="4" key="2">
    <citation type="submission" date="2018-04" db="EMBL/GenBank/DDBJ databases">
        <title>Draft genome sequence of Mycobacterium montefiorense isolated from Japanese black salamander.</title>
        <authorList>
            <person name="Fukano H."/>
            <person name="Yoshida M."/>
            <person name="Shimizu A."/>
            <person name="Iwao H."/>
            <person name="Kurata O."/>
            <person name="Katayama Y."/>
            <person name="Omatsu T."/>
            <person name="Mizutani T."/>
            <person name="Wada S."/>
            <person name="Hoshino Y."/>
        </authorList>
    </citation>
    <scope>NUCLEOTIDE SEQUENCE [LARGE SCALE GENOMIC DNA]</scope>
    <source>
        <strain evidence="4">BS</strain>
    </source>
</reference>
<comment type="caution">
    <text evidence="3">The sequence shown here is derived from an EMBL/GenBank/DDBJ whole genome shotgun (WGS) entry which is preliminary data.</text>
</comment>
<evidence type="ECO:0000313" key="4">
    <source>
        <dbReference type="Proteomes" id="UP000245060"/>
    </source>
</evidence>
<dbReference type="InterPro" id="IPR037407">
    <property type="entry name" value="MLP_fam"/>
</dbReference>
<dbReference type="SUPFAM" id="SSF160582">
    <property type="entry name" value="MbtH-like"/>
    <property type="match status" value="1"/>
</dbReference>
<dbReference type="InterPro" id="IPR005153">
    <property type="entry name" value="MbtH-like_dom"/>
</dbReference>
<dbReference type="Proteomes" id="UP001139505">
    <property type="component" value="Unassembled WGS sequence"/>
</dbReference>
<sequence>MSLNPFDDEKGSFLVLVNDEEQHSLWPAFASVPAGWRVVYGEADRVACLDYIEQNWPDIRPRSLRERLASAQPDGGLAQ</sequence>
<reference evidence="3" key="3">
    <citation type="journal article" date="2022" name="Microbiol. Resour. Announc.">
        <title>Draft Genome Sequences of Eight Mycobacterium montefiorense Strains Isolated from Salamanders in Captivity.</title>
        <authorList>
            <person name="Komine T."/>
            <person name="Ihara H."/>
            <person name="Fukano H."/>
            <person name="Hoshino Y."/>
            <person name="Kurata O."/>
            <person name="Wada S."/>
        </authorList>
    </citation>
    <scope>NUCLEOTIDE SEQUENCE</scope>
    <source>
        <strain evidence="3">NJB18185</strain>
    </source>
</reference>
<dbReference type="InterPro" id="IPR038020">
    <property type="entry name" value="MbtH-like_sf"/>
</dbReference>
<dbReference type="GO" id="GO:0005829">
    <property type="term" value="C:cytosol"/>
    <property type="evidence" value="ECO:0007669"/>
    <property type="project" value="TreeGrafter"/>
</dbReference>
<dbReference type="PANTHER" id="PTHR38444:SF1">
    <property type="entry name" value="ENTEROBACTIN BIOSYNTHESIS PROTEIN YBDZ"/>
    <property type="match status" value="1"/>
</dbReference>
<evidence type="ECO:0000313" key="5">
    <source>
        <dbReference type="Proteomes" id="UP001139505"/>
    </source>
</evidence>
<dbReference type="GO" id="GO:0019290">
    <property type="term" value="P:siderophore biosynthetic process"/>
    <property type="evidence" value="ECO:0007669"/>
    <property type="project" value="TreeGrafter"/>
</dbReference>
<reference evidence="3" key="4">
    <citation type="submission" date="2022-04" db="EMBL/GenBank/DDBJ databases">
        <authorList>
            <person name="Komine T."/>
            <person name="Fukano H."/>
            <person name="Wada S."/>
        </authorList>
    </citation>
    <scope>NUCLEOTIDE SEQUENCE</scope>
    <source>
        <strain evidence="3">NJB18185</strain>
    </source>
</reference>
<dbReference type="Gene3D" id="3.90.820.10">
    <property type="entry name" value="Structural Genomics, Unknown Function 30-nov-00 1gh9 Mol_id"/>
    <property type="match status" value="1"/>
</dbReference>
<accession>A0AA37Q0I3</accession>
<reference evidence="2" key="1">
    <citation type="journal article" date="2018" name="Genome Announc.">
        <title>Draft Genome Sequence of Mycobacterium montefiorense Isolated from Japanese Black Salamander (Hynobius nigrescens).</title>
        <authorList>
            <person name="Fukano H."/>
            <person name="Yoshida M."/>
            <person name="Shimizu A."/>
            <person name="Iwao H."/>
            <person name="Katayama Y."/>
            <person name="Omatsu T."/>
            <person name="Mizutani T."/>
            <person name="Kurata O."/>
            <person name="Wada S."/>
            <person name="Hoshino Y."/>
        </authorList>
    </citation>
    <scope>NUCLEOTIDE SEQUENCE</scope>
    <source>
        <strain evidence="2">BS</strain>
    </source>
</reference>
<name>A0AA37Q0I3_9MYCO</name>
<dbReference type="EMBL" id="BQYH01000084">
    <property type="protein sequence ID" value="GKU75603.1"/>
    <property type="molecule type" value="Genomic_DNA"/>
</dbReference>
<protein>
    <submittedName>
        <fullName evidence="3">MbtH-like protein</fullName>
    </submittedName>
</protein>
<dbReference type="Proteomes" id="UP000245060">
    <property type="component" value="Unassembled WGS sequence"/>
</dbReference>
<organism evidence="3 5">
    <name type="scientific">Mycobacterium montefiorense</name>
    <dbReference type="NCBI Taxonomy" id="154654"/>
    <lineage>
        <taxon>Bacteria</taxon>
        <taxon>Bacillati</taxon>
        <taxon>Actinomycetota</taxon>
        <taxon>Actinomycetes</taxon>
        <taxon>Mycobacteriales</taxon>
        <taxon>Mycobacteriaceae</taxon>
        <taxon>Mycobacterium</taxon>
        <taxon>Mycobacterium simiae complex</taxon>
    </lineage>
</organism>
<keyword evidence="4" id="KW-1185">Reference proteome</keyword>
<proteinExistence type="predicted"/>
<evidence type="ECO:0000313" key="3">
    <source>
        <dbReference type="EMBL" id="GKU75603.1"/>
    </source>
</evidence>
<gene>
    <name evidence="2" type="ORF">MmonteBS_46960</name>
    <name evidence="3" type="ORF">NJB18185_53740</name>
</gene>
<dbReference type="SMART" id="SM00923">
    <property type="entry name" value="MbtH"/>
    <property type="match status" value="1"/>
</dbReference>
<evidence type="ECO:0000313" key="2">
    <source>
        <dbReference type="EMBL" id="GBG40324.1"/>
    </source>
</evidence>
<dbReference type="PANTHER" id="PTHR38444">
    <property type="entry name" value="ENTEROBACTIN BIOSYNTHESIS PROTEIN YBDZ"/>
    <property type="match status" value="1"/>
</dbReference>
<dbReference type="EMBL" id="BFCH01000031">
    <property type="protein sequence ID" value="GBG40324.1"/>
    <property type="molecule type" value="Genomic_DNA"/>
</dbReference>